<dbReference type="AlphaFoldDB" id="A0A2P5AB37"/>
<proteinExistence type="predicted"/>
<dbReference type="EMBL" id="JXTB01000706">
    <property type="protein sequence ID" value="PON33756.1"/>
    <property type="molecule type" value="Genomic_DNA"/>
</dbReference>
<gene>
    <name evidence="1" type="ORF">PanWU01x14_349940</name>
</gene>
<evidence type="ECO:0000313" key="2">
    <source>
        <dbReference type="Proteomes" id="UP000237105"/>
    </source>
</evidence>
<organism evidence="1 2">
    <name type="scientific">Parasponia andersonii</name>
    <name type="common">Sponia andersonii</name>
    <dbReference type="NCBI Taxonomy" id="3476"/>
    <lineage>
        <taxon>Eukaryota</taxon>
        <taxon>Viridiplantae</taxon>
        <taxon>Streptophyta</taxon>
        <taxon>Embryophyta</taxon>
        <taxon>Tracheophyta</taxon>
        <taxon>Spermatophyta</taxon>
        <taxon>Magnoliopsida</taxon>
        <taxon>eudicotyledons</taxon>
        <taxon>Gunneridae</taxon>
        <taxon>Pentapetalae</taxon>
        <taxon>rosids</taxon>
        <taxon>fabids</taxon>
        <taxon>Rosales</taxon>
        <taxon>Cannabaceae</taxon>
        <taxon>Parasponia</taxon>
    </lineage>
</organism>
<comment type="caution">
    <text evidence="1">The sequence shown here is derived from an EMBL/GenBank/DDBJ whole genome shotgun (WGS) entry which is preliminary data.</text>
</comment>
<sequence>MPIETPEWGATRKMTASGHYTTMYGTNPMHPHAHKAPIQPPCKMTPVWLCMGQIPMYPRTYEVPMWPPYKTAPARLHMGQILCVHILAKCPFRHPARRHLSGLLKQGEAYMTMWPQERGNTRAANT</sequence>
<reference evidence="2" key="1">
    <citation type="submission" date="2016-06" db="EMBL/GenBank/DDBJ databases">
        <title>Parallel loss of symbiosis genes in relatives of nitrogen-fixing non-legume Parasponia.</title>
        <authorList>
            <person name="Van Velzen R."/>
            <person name="Holmer R."/>
            <person name="Bu F."/>
            <person name="Rutten L."/>
            <person name="Van Zeijl A."/>
            <person name="Liu W."/>
            <person name="Santuari L."/>
            <person name="Cao Q."/>
            <person name="Sharma T."/>
            <person name="Shen D."/>
            <person name="Roswanjaya Y."/>
            <person name="Wardhani T."/>
            <person name="Kalhor M.S."/>
            <person name="Jansen J."/>
            <person name="Van den Hoogen J."/>
            <person name="Gungor B."/>
            <person name="Hartog M."/>
            <person name="Hontelez J."/>
            <person name="Verver J."/>
            <person name="Yang W.-C."/>
            <person name="Schijlen E."/>
            <person name="Repin R."/>
            <person name="Schilthuizen M."/>
            <person name="Schranz E."/>
            <person name="Heidstra R."/>
            <person name="Miyata K."/>
            <person name="Fedorova E."/>
            <person name="Kohlen W."/>
            <person name="Bisseling T."/>
            <person name="Smit S."/>
            <person name="Geurts R."/>
        </authorList>
    </citation>
    <scope>NUCLEOTIDE SEQUENCE [LARGE SCALE GENOMIC DNA]</scope>
    <source>
        <strain evidence="2">cv. WU1-14</strain>
    </source>
</reference>
<accession>A0A2P5AB37</accession>
<keyword evidence="2" id="KW-1185">Reference proteome</keyword>
<dbReference type="Proteomes" id="UP000237105">
    <property type="component" value="Unassembled WGS sequence"/>
</dbReference>
<name>A0A2P5AB37_PARAD</name>
<evidence type="ECO:0000313" key="1">
    <source>
        <dbReference type="EMBL" id="PON33756.1"/>
    </source>
</evidence>
<protein>
    <submittedName>
        <fullName evidence="1">Uncharacterized protein</fullName>
    </submittedName>
</protein>